<dbReference type="AlphaFoldDB" id="A0A1A8FQ36"/>
<protein>
    <submittedName>
        <fullName evidence="1">Uncharacterized protein</fullName>
    </submittedName>
</protein>
<reference evidence="1" key="2">
    <citation type="submission" date="2016-06" db="EMBL/GenBank/DDBJ databases">
        <title>The genome of a short-lived fish provides insights into sex chromosome evolution and the genetic control of aging.</title>
        <authorList>
            <person name="Reichwald K."/>
            <person name="Felder M."/>
            <person name="Petzold A."/>
            <person name="Koch P."/>
            <person name="Groth M."/>
            <person name="Platzer M."/>
        </authorList>
    </citation>
    <scope>NUCLEOTIDE SEQUENCE</scope>
    <source>
        <tissue evidence="1">Brain</tissue>
    </source>
</reference>
<evidence type="ECO:0000313" key="1">
    <source>
        <dbReference type="EMBL" id="SBQ61127.1"/>
    </source>
</evidence>
<feature type="non-terminal residue" evidence="1">
    <location>
        <position position="1"/>
    </location>
</feature>
<accession>A0A1A8FQ36</accession>
<sequence length="63" mass="7252">TVWSSLVVMLPPRPGPGQAEEEDDDEVFLHVFQVTIKVLGKWDRKNQHAAEKAMLQQIHLYPK</sequence>
<gene>
    <name evidence="1" type="primary">Nfu_g_1_002267</name>
</gene>
<proteinExistence type="predicted"/>
<dbReference type="EMBL" id="HAEB01014600">
    <property type="protein sequence ID" value="SBQ61127.1"/>
    <property type="molecule type" value="Transcribed_RNA"/>
</dbReference>
<name>A0A1A8FQ36_9TELE</name>
<reference evidence="1" key="1">
    <citation type="submission" date="2016-05" db="EMBL/GenBank/DDBJ databases">
        <authorList>
            <person name="Lavstsen T."/>
            <person name="Jespersen J.S."/>
        </authorList>
    </citation>
    <scope>NUCLEOTIDE SEQUENCE</scope>
    <source>
        <tissue evidence="1">Brain</tissue>
    </source>
</reference>
<organism evidence="1">
    <name type="scientific">Nothobranchius korthausae</name>
    <dbReference type="NCBI Taxonomy" id="1143690"/>
    <lineage>
        <taxon>Eukaryota</taxon>
        <taxon>Metazoa</taxon>
        <taxon>Chordata</taxon>
        <taxon>Craniata</taxon>
        <taxon>Vertebrata</taxon>
        <taxon>Euteleostomi</taxon>
        <taxon>Actinopterygii</taxon>
        <taxon>Neopterygii</taxon>
        <taxon>Teleostei</taxon>
        <taxon>Neoteleostei</taxon>
        <taxon>Acanthomorphata</taxon>
        <taxon>Ovalentaria</taxon>
        <taxon>Atherinomorphae</taxon>
        <taxon>Cyprinodontiformes</taxon>
        <taxon>Nothobranchiidae</taxon>
        <taxon>Nothobranchius</taxon>
    </lineage>
</organism>